<dbReference type="EMBL" id="CP086239">
    <property type="protein sequence ID" value="WAG62955.1"/>
    <property type="molecule type" value="Genomic_DNA"/>
</dbReference>
<sequence length="165" mass="19560">MTKIDYIDLINSTRRNNLAIERTKVCIEALERKLKLNVEDFKSYFRSNDKNEFLLNFLNYIVQKYCLSQGIYADAEMEQRIFFKIYLDGELIYIAGAISMNKARWHLADYIVKNSRIITGIMSYKICGFEKVEEQIINKSRELHIIYILNENAEMTMNIYQIITV</sequence>
<evidence type="ECO:0000313" key="2">
    <source>
        <dbReference type="Proteomes" id="UP001164733"/>
    </source>
</evidence>
<reference evidence="1" key="1">
    <citation type="submission" date="2021-11" db="EMBL/GenBank/DDBJ databases">
        <title>Clostridia strains as spoilage organisms.</title>
        <authorList>
            <person name="Wambui J."/>
            <person name="Stevens M.J.A."/>
            <person name="Stephan R."/>
        </authorList>
    </citation>
    <scope>NUCLEOTIDE SEQUENCE</scope>
    <source>
        <strain evidence="1">CF009</strain>
    </source>
</reference>
<gene>
    <name evidence="1" type="ORF">LL038_12260</name>
</gene>
<proteinExistence type="predicted"/>
<dbReference type="Proteomes" id="UP001164733">
    <property type="component" value="Chromosome"/>
</dbReference>
<organism evidence="1 2">
    <name type="scientific">Clostridium estertheticum</name>
    <dbReference type="NCBI Taxonomy" id="238834"/>
    <lineage>
        <taxon>Bacteria</taxon>
        <taxon>Bacillati</taxon>
        <taxon>Bacillota</taxon>
        <taxon>Clostridia</taxon>
        <taxon>Eubacteriales</taxon>
        <taxon>Clostridiaceae</taxon>
        <taxon>Clostridium</taxon>
    </lineage>
</organism>
<dbReference type="AlphaFoldDB" id="A0AA47EMQ2"/>
<name>A0AA47EMQ2_9CLOT</name>
<accession>A0AA47EMQ2</accession>
<evidence type="ECO:0000313" key="1">
    <source>
        <dbReference type="EMBL" id="WAG62955.1"/>
    </source>
</evidence>
<protein>
    <submittedName>
        <fullName evidence="1">Uncharacterized protein</fullName>
    </submittedName>
</protein>
<dbReference type="RefSeq" id="WP_216120224.1">
    <property type="nucleotide sequence ID" value="NZ_CP086239.1"/>
</dbReference>